<evidence type="ECO:0000313" key="2">
    <source>
        <dbReference type="Proteomes" id="UP000542674"/>
    </source>
</evidence>
<dbReference type="Proteomes" id="UP000542674">
    <property type="component" value="Unassembled WGS sequence"/>
</dbReference>
<evidence type="ECO:0000313" key="1">
    <source>
        <dbReference type="EMBL" id="MBB4964282.1"/>
    </source>
</evidence>
<accession>A0A7W7T0D5</accession>
<sequence length="52" mass="5999">MRRTRGRAELGRLRREAGHDVDDTRLAYHRALCYLPPSGWAHSSTLYEIETG</sequence>
<dbReference type="AlphaFoldDB" id="A0A7W7T0D5"/>
<name>A0A7W7T0D5_9PSEU</name>
<proteinExistence type="predicted"/>
<gene>
    <name evidence="1" type="ORF">F4559_001641</name>
</gene>
<keyword evidence="2" id="KW-1185">Reference proteome</keyword>
<dbReference type="EMBL" id="JACHJS010000001">
    <property type="protein sequence ID" value="MBB4964282.1"/>
    <property type="molecule type" value="Genomic_DNA"/>
</dbReference>
<protein>
    <submittedName>
        <fullName evidence="1">Uncharacterized protein</fullName>
    </submittedName>
</protein>
<organism evidence="1 2">
    <name type="scientific">Saccharothrix violaceirubra</name>
    <dbReference type="NCBI Taxonomy" id="413306"/>
    <lineage>
        <taxon>Bacteria</taxon>
        <taxon>Bacillati</taxon>
        <taxon>Actinomycetota</taxon>
        <taxon>Actinomycetes</taxon>
        <taxon>Pseudonocardiales</taxon>
        <taxon>Pseudonocardiaceae</taxon>
        <taxon>Saccharothrix</taxon>
    </lineage>
</organism>
<dbReference type="RefSeq" id="WP_184667190.1">
    <property type="nucleotide sequence ID" value="NZ_BAABAI010000027.1"/>
</dbReference>
<comment type="caution">
    <text evidence="1">The sequence shown here is derived from an EMBL/GenBank/DDBJ whole genome shotgun (WGS) entry which is preliminary data.</text>
</comment>
<reference evidence="1 2" key="1">
    <citation type="submission" date="2020-08" db="EMBL/GenBank/DDBJ databases">
        <title>Sequencing the genomes of 1000 actinobacteria strains.</title>
        <authorList>
            <person name="Klenk H.-P."/>
        </authorList>
    </citation>
    <scope>NUCLEOTIDE SEQUENCE [LARGE SCALE GENOMIC DNA]</scope>
    <source>
        <strain evidence="1 2">DSM 45084</strain>
    </source>
</reference>